<gene>
    <name evidence="2" type="ORF">SLS62_002994</name>
</gene>
<feature type="compositionally biased region" description="Polar residues" evidence="1">
    <location>
        <begin position="630"/>
        <end position="647"/>
    </location>
</feature>
<proteinExistence type="predicted"/>
<feature type="compositionally biased region" description="Low complexity" evidence="1">
    <location>
        <begin position="671"/>
        <end position="681"/>
    </location>
</feature>
<feature type="region of interest" description="Disordered" evidence="1">
    <location>
        <begin position="671"/>
        <end position="697"/>
    </location>
</feature>
<feature type="compositionally biased region" description="Low complexity" evidence="1">
    <location>
        <begin position="376"/>
        <end position="397"/>
    </location>
</feature>
<feature type="region of interest" description="Disordered" evidence="1">
    <location>
        <begin position="1"/>
        <end position="85"/>
    </location>
</feature>
<feature type="compositionally biased region" description="Low complexity" evidence="1">
    <location>
        <begin position="49"/>
        <end position="61"/>
    </location>
</feature>
<organism evidence="2 3">
    <name type="scientific">Diatrype stigma</name>
    <dbReference type="NCBI Taxonomy" id="117547"/>
    <lineage>
        <taxon>Eukaryota</taxon>
        <taxon>Fungi</taxon>
        <taxon>Dikarya</taxon>
        <taxon>Ascomycota</taxon>
        <taxon>Pezizomycotina</taxon>
        <taxon>Sordariomycetes</taxon>
        <taxon>Xylariomycetidae</taxon>
        <taxon>Xylariales</taxon>
        <taxon>Diatrypaceae</taxon>
        <taxon>Diatrype</taxon>
    </lineage>
</organism>
<feature type="region of interest" description="Disordered" evidence="1">
    <location>
        <begin position="167"/>
        <end position="226"/>
    </location>
</feature>
<evidence type="ECO:0000313" key="3">
    <source>
        <dbReference type="Proteomes" id="UP001320420"/>
    </source>
</evidence>
<comment type="caution">
    <text evidence="2">The sequence shown here is derived from an EMBL/GenBank/DDBJ whole genome shotgun (WGS) entry which is preliminary data.</text>
</comment>
<keyword evidence="3" id="KW-1185">Reference proteome</keyword>
<dbReference type="Proteomes" id="UP001320420">
    <property type="component" value="Unassembled WGS sequence"/>
</dbReference>
<sequence>MSSSKNGRRSDESLQIPSNAIYEDEDPSLERPSNSRHTDSPGLVRSSEESIASTSSLSSREAPPFRTKGIPRRSSETIYPQLPPEEFSDDIQKLIREADEAFQAVGNTLAEVRLERYSLSDEDTLPQAFTLEEPPQMSGSILERPGPLTPDMSPILQQFPVRLTPQSQTRFNTSPALPPPTRNTSVTKRKKSKKHLKSPKIKSPPKAVKARKPTPNRAAAARHAPRWTLTENVTELFTGRLFNKLEVDEMLTEAQLEEYKRRRMSTLKTQQEQEASEILKPSAADAKPSSEAAPSSEAKPSETKSSDTESLDTPIEPFHLEDLPSRIGSAGVKLTAETPVEEKKEVIVGPTFFYDDDPETQDFSVDRDELFLDEPSSNASNSTSGSSAKAASTRGSAYSSPPAKKSLKGLMAGRKQPPGLPSIPEANSAPRTPSVMDELFLDMQQKKQQLQLQDVVADSDYVYLRASPCTLTAPGFRHGPIRVAKADLIPEPTLGGADDGLDWTAFQMAILGGAGDWNSESDDTIHRRTVEELDDLVDWWESWHFEGSGSSHGGHGLGSLVTSEEAELLLLQTPPSPTSTLSGSGGEYYSSDISSYYSDIKQDNPYSAHHRWQTLRRQAAVQGLGLPGPKTSSFDDGSNRASSNNFNRDYHGRHSSKIYVPTTAALNPTTTTSAAMNPTTSAIPRSAFSTAGAGGMKPKPRPLPLELAGKPVDGDKLPPRFATDRRSLASLPQSPMLDLRVISDPEGDDVDVEVVPMGYNLGHDLGDFLKWEAEHVYAYSDVMM</sequence>
<dbReference type="AlphaFoldDB" id="A0AAN9YUU4"/>
<evidence type="ECO:0000256" key="1">
    <source>
        <dbReference type="SAM" id="MobiDB-lite"/>
    </source>
</evidence>
<name>A0AAN9YUU4_9PEZI</name>
<evidence type="ECO:0000313" key="2">
    <source>
        <dbReference type="EMBL" id="KAK7755179.1"/>
    </source>
</evidence>
<feature type="compositionally biased region" description="Basic residues" evidence="1">
    <location>
        <begin position="187"/>
        <end position="200"/>
    </location>
</feature>
<accession>A0AAN9YUU4</accession>
<dbReference type="EMBL" id="JAKJXP020000015">
    <property type="protein sequence ID" value="KAK7755179.1"/>
    <property type="molecule type" value="Genomic_DNA"/>
</dbReference>
<reference evidence="2 3" key="1">
    <citation type="submission" date="2024-02" db="EMBL/GenBank/DDBJ databases">
        <title>De novo assembly and annotation of 12 fungi associated with fruit tree decline syndrome in Ontario, Canada.</title>
        <authorList>
            <person name="Sulman M."/>
            <person name="Ellouze W."/>
            <person name="Ilyukhin E."/>
        </authorList>
    </citation>
    <scope>NUCLEOTIDE SEQUENCE [LARGE SCALE GENOMIC DNA]</scope>
    <source>
        <strain evidence="2 3">M11/M66-122</strain>
    </source>
</reference>
<feature type="compositionally biased region" description="Low complexity" evidence="1">
    <location>
        <begin position="280"/>
        <end position="298"/>
    </location>
</feature>
<feature type="region of interest" description="Disordered" evidence="1">
    <location>
        <begin position="623"/>
        <end position="654"/>
    </location>
</feature>
<protein>
    <submittedName>
        <fullName evidence="2">Uncharacterized protein</fullName>
    </submittedName>
</protein>
<feature type="region of interest" description="Disordered" evidence="1">
    <location>
        <begin position="373"/>
        <end position="432"/>
    </location>
</feature>
<feature type="region of interest" description="Disordered" evidence="1">
    <location>
        <begin position="263"/>
        <end position="326"/>
    </location>
</feature>